<proteinExistence type="predicted"/>
<dbReference type="AlphaFoldDB" id="A0A8R7JYD1"/>
<reference evidence="2" key="1">
    <citation type="journal article" date="2013" name="Nature">
        <title>Draft genome of the wheat A-genome progenitor Triticum urartu.</title>
        <authorList>
            <person name="Ling H.Q."/>
            <person name="Zhao S."/>
            <person name="Liu D."/>
            <person name="Wang J."/>
            <person name="Sun H."/>
            <person name="Zhang C."/>
            <person name="Fan H."/>
            <person name="Li D."/>
            <person name="Dong L."/>
            <person name="Tao Y."/>
            <person name="Gao C."/>
            <person name="Wu H."/>
            <person name="Li Y."/>
            <person name="Cui Y."/>
            <person name="Guo X."/>
            <person name="Zheng S."/>
            <person name="Wang B."/>
            <person name="Yu K."/>
            <person name="Liang Q."/>
            <person name="Yang W."/>
            <person name="Lou X."/>
            <person name="Chen J."/>
            <person name="Feng M."/>
            <person name="Jian J."/>
            <person name="Zhang X."/>
            <person name="Luo G."/>
            <person name="Jiang Y."/>
            <person name="Liu J."/>
            <person name="Wang Z."/>
            <person name="Sha Y."/>
            <person name="Zhang B."/>
            <person name="Wu H."/>
            <person name="Tang D."/>
            <person name="Shen Q."/>
            <person name="Xue P."/>
            <person name="Zou S."/>
            <person name="Wang X."/>
            <person name="Liu X."/>
            <person name="Wang F."/>
            <person name="Yang Y."/>
            <person name="An X."/>
            <person name="Dong Z."/>
            <person name="Zhang K."/>
            <person name="Zhang X."/>
            <person name="Luo M.C."/>
            <person name="Dvorak J."/>
            <person name="Tong Y."/>
            <person name="Wang J."/>
            <person name="Yang H."/>
            <person name="Li Z."/>
            <person name="Wang D."/>
            <person name="Zhang A."/>
            <person name="Wang J."/>
        </authorList>
    </citation>
    <scope>NUCLEOTIDE SEQUENCE</scope>
    <source>
        <strain evidence="2">cv. G1812</strain>
    </source>
</reference>
<accession>A0A8R7JYD1</accession>
<reference evidence="1" key="2">
    <citation type="submission" date="2018-03" db="EMBL/GenBank/DDBJ databases">
        <title>The Triticum urartu genome reveals the dynamic nature of wheat genome evolution.</title>
        <authorList>
            <person name="Ling H."/>
            <person name="Ma B."/>
            <person name="Shi X."/>
            <person name="Liu H."/>
            <person name="Dong L."/>
            <person name="Sun H."/>
            <person name="Cao Y."/>
            <person name="Gao Q."/>
            <person name="Zheng S."/>
            <person name="Li Y."/>
            <person name="Yu Y."/>
            <person name="Du H."/>
            <person name="Qi M."/>
            <person name="Li Y."/>
            <person name="Yu H."/>
            <person name="Cui Y."/>
            <person name="Wang N."/>
            <person name="Chen C."/>
            <person name="Wu H."/>
            <person name="Zhao Y."/>
            <person name="Zhang J."/>
            <person name="Li Y."/>
            <person name="Zhou W."/>
            <person name="Zhang B."/>
            <person name="Hu W."/>
            <person name="Eijk M."/>
            <person name="Tang J."/>
            <person name="Witsenboer H."/>
            <person name="Zhao S."/>
            <person name="Li Z."/>
            <person name="Zhang A."/>
            <person name="Wang D."/>
            <person name="Liang C."/>
        </authorList>
    </citation>
    <scope>NUCLEOTIDE SEQUENCE [LARGE SCALE GENOMIC DNA]</scope>
    <source>
        <strain evidence="1">cv. G1812</strain>
    </source>
</reference>
<sequence length="63" mass="7428">MTAKQALVRKTRSSRSCMKMTSNYYHLPTGYHFPFYLMSQRFGSLVWWISLSGIKVKDHFLPP</sequence>
<reference evidence="1" key="3">
    <citation type="submission" date="2022-06" db="UniProtKB">
        <authorList>
            <consortium name="EnsemblPlants"/>
        </authorList>
    </citation>
    <scope>IDENTIFICATION</scope>
</reference>
<protein>
    <submittedName>
        <fullName evidence="1">Uncharacterized protein</fullName>
    </submittedName>
</protein>
<dbReference type="Proteomes" id="UP000015106">
    <property type="component" value="Chromosome 1"/>
</dbReference>
<evidence type="ECO:0000313" key="2">
    <source>
        <dbReference type="Proteomes" id="UP000015106"/>
    </source>
</evidence>
<keyword evidence="2" id="KW-1185">Reference proteome</keyword>
<dbReference type="Gramene" id="TuG1812G0100001497.01.T01">
    <property type="protein sequence ID" value="TuG1812G0100001497.01.T01"/>
    <property type="gene ID" value="TuG1812G0100001497.01"/>
</dbReference>
<name>A0A8R7JYD1_TRIUA</name>
<evidence type="ECO:0000313" key="1">
    <source>
        <dbReference type="EnsemblPlants" id="TuG1812G0100001497.01.T01"/>
    </source>
</evidence>
<organism evidence="1 2">
    <name type="scientific">Triticum urartu</name>
    <name type="common">Red wild einkorn</name>
    <name type="synonym">Crithodium urartu</name>
    <dbReference type="NCBI Taxonomy" id="4572"/>
    <lineage>
        <taxon>Eukaryota</taxon>
        <taxon>Viridiplantae</taxon>
        <taxon>Streptophyta</taxon>
        <taxon>Embryophyta</taxon>
        <taxon>Tracheophyta</taxon>
        <taxon>Spermatophyta</taxon>
        <taxon>Magnoliopsida</taxon>
        <taxon>Liliopsida</taxon>
        <taxon>Poales</taxon>
        <taxon>Poaceae</taxon>
        <taxon>BOP clade</taxon>
        <taxon>Pooideae</taxon>
        <taxon>Triticodae</taxon>
        <taxon>Triticeae</taxon>
        <taxon>Triticinae</taxon>
        <taxon>Triticum</taxon>
    </lineage>
</organism>
<dbReference type="EnsemblPlants" id="TuG1812G0100001497.01.T01">
    <property type="protein sequence ID" value="TuG1812G0100001497.01.T01"/>
    <property type="gene ID" value="TuG1812G0100001497.01"/>
</dbReference>